<sequence length="294" mass="31015">MTENTAQRTVTTHVVGSGADAITYDIHGDLAEATADRPALFLFAAPMDARGLAMLAERITDRPVITYDPRGAGRNPVDTTDISVEQHAADLHRVIAALEVGPVDAFGSSGGAVNLLALAATHPEDVRIAVVHEPPLAEHLPDRAAVLAVVDDMKRTYAEKGDGAAMAKFIPFVMFDGVVPDDYLDAPAPDPAMFGMSSEDDGTRTNPLMRNMPATLDYRIDVEALRALGDRIVPAAGVESGDTLAARGARAVAAVIGQPVTDFPSHHGGFTESPGYPSDPDGFAARLREVLDRA</sequence>
<feature type="domain" description="AB hydrolase-1" evidence="1">
    <location>
        <begin position="61"/>
        <end position="169"/>
    </location>
</feature>
<accession>A0ABR8NL84</accession>
<evidence type="ECO:0000313" key="2">
    <source>
        <dbReference type="EMBL" id="MBD3941207.1"/>
    </source>
</evidence>
<gene>
    <name evidence="2" type="ORF">IF188_05775</name>
</gene>
<dbReference type="Pfam" id="PF00561">
    <property type="entry name" value="Abhydrolase_1"/>
    <property type="match status" value="1"/>
</dbReference>
<dbReference type="RefSeq" id="WP_191170842.1">
    <property type="nucleotide sequence ID" value="NZ_JACXZS010000003.1"/>
</dbReference>
<evidence type="ECO:0000259" key="1">
    <source>
        <dbReference type="Pfam" id="PF00561"/>
    </source>
</evidence>
<dbReference type="InterPro" id="IPR000073">
    <property type="entry name" value="AB_hydrolase_1"/>
</dbReference>
<organism evidence="2 3">
    <name type="scientific">Microbacterium helvum</name>
    <dbReference type="NCBI Taxonomy" id="2773713"/>
    <lineage>
        <taxon>Bacteria</taxon>
        <taxon>Bacillati</taxon>
        <taxon>Actinomycetota</taxon>
        <taxon>Actinomycetes</taxon>
        <taxon>Micrococcales</taxon>
        <taxon>Microbacteriaceae</taxon>
        <taxon>Microbacterium</taxon>
    </lineage>
</organism>
<reference evidence="2 3" key="1">
    <citation type="submission" date="2020-09" db="EMBL/GenBank/DDBJ databases">
        <title>Isolation and identification of active actinomycetes.</title>
        <authorList>
            <person name="Li X."/>
        </authorList>
    </citation>
    <scope>NUCLEOTIDE SEQUENCE [LARGE SCALE GENOMIC DNA]</scope>
    <source>
        <strain evidence="2 3">NEAU-LLC</strain>
    </source>
</reference>
<keyword evidence="2" id="KW-0378">Hydrolase</keyword>
<dbReference type="Gene3D" id="3.40.50.1820">
    <property type="entry name" value="alpha/beta hydrolase"/>
    <property type="match status" value="1"/>
</dbReference>
<name>A0ABR8NL84_9MICO</name>
<keyword evidence="3" id="KW-1185">Reference proteome</keyword>
<dbReference type="GO" id="GO:0016787">
    <property type="term" value="F:hydrolase activity"/>
    <property type="evidence" value="ECO:0007669"/>
    <property type="project" value="UniProtKB-KW"/>
</dbReference>
<dbReference type="EMBL" id="JACXZS010000003">
    <property type="protein sequence ID" value="MBD3941207.1"/>
    <property type="molecule type" value="Genomic_DNA"/>
</dbReference>
<comment type="caution">
    <text evidence="2">The sequence shown here is derived from an EMBL/GenBank/DDBJ whole genome shotgun (WGS) entry which is preliminary data.</text>
</comment>
<dbReference type="InterPro" id="IPR029058">
    <property type="entry name" value="AB_hydrolase_fold"/>
</dbReference>
<evidence type="ECO:0000313" key="3">
    <source>
        <dbReference type="Proteomes" id="UP000598426"/>
    </source>
</evidence>
<dbReference type="SUPFAM" id="SSF53474">
    <property type="entry name" value="alpha/beta-Hydrolases"/>
    <property type="match status" value="1"/>
</dbReference>
<proteinExistence type="predicted"/>
<dbReference type="Proteomes" id="UP000598426">
    <property type="component" value="Unassembled WGS sequence"/>
</dbReference>
<protein>
    <submittedName>
        <fullName evidence="2">Alpha/beta hydrolase</fullName>
    </submittedName>
</protein>